<accession>A0A6S6TZI4</accession>
<organism evidence="1">
    <name type="scientific">uncultured Sulfurovum sp</name>
    <dbReference type="NCBI Taxonomy" id="269237"/>
    <lineage>
        <taxon>Bacteria</taxon>
        <taxon>Pseudomonadati</taxon>
        <taxon>Campylobacterota</taxon>
        <taxon>Epsilonproteobacteria</taxon>
        <taxon>Campylobacterales</taxon>
        <taxon>Sulfurovaceae</taxon>
        <taxon>Sulfurovum</taxon>
        <taxon>environmental samples</taxon>
    </lineage>
</organism>
<dbReference type="AlphaFoldDB" id="A0A6S6TZI4"/>
<gene>
    <name evidence="1" type="ORF">HELGO_WM46961</name>
</gene>
<protein>
    <submittedName>
        <fullName evidence="1">Uncharacterized protein</fullName>
    </submittedName>
</protein>
<name>A0A6S6TZI4_9BACT</name>
<dbReference type="EMBL" id="CACVAZ010000128">
    <property type="protein sequence ID" value="CAA6819889.1"/>
    <property type="molecule type" value="Genomic_DNA"/>
</dbReference>
<sequence length="207" mass="24144">SQDEEVKKLKLEIKELKETIKSLSVSESEDLSPKEEARLKPSVPSMPTLEAIEIFVDDVTKRFSKTAQPICNAVPKWEKETTFYINSYNKLSIITAQKEHKQLKNPLEINHFWQWLFIHTQRMGDTIDFNKTPSIKALETRFLNQIVIIGNKEEKIYEFVPYKEGVKIKVENQKGKVRFIADSHTRKEKVFTLKKCQEVLFGVLKCV</sequence>
<proteinExistence type="predicted"/>
<reference evidence="1" key="1">
    <citation type="submission" date="2020-01" db="EMBL/GenBank/DDBJ databases">
        <authorList>
            <person name="Meier V. D."/>
            <person name="Meier V D."/>
        </authorList>
    </citation>
    <scope>NUCLEOTIDE SEQUENCE</scope>
    <source>
        <strain evidence="1">HLG_WM_MAG_02</strain>
    </source>
</reference>
<evidence type="ECO:0000313" key="1">
    <source>
        <dbReference type="EMBL" id="CAA6819889.1"/>
    </source>
</evidence>
<feature type="non-terminal residue" evidence="1">
    <location>
        <position position="1"/>
    </location>
</feature>